<feature type="transmembrane region" description="Helical" evidence="1">
    <location>
        <begin position="54"/>
        <end position="75"/>
    </location>
</feature>
<evidence type="ECO:0000313" key="4">
    <source>
        <dbReference type="Proteomes" id="UP000198809"/>
    </source>
</evidence>
<gene>
    <name evidence="2" type="ORF">KP014_01030</name>
    <name evidence="3" type="ORF">SAMN04487895_102126</name>
</gene>
<reference evidence="2 5" key="2">
    <citation type="submission" date="2021-06" db="EMBL/GenBank/DDBJ databases">
        <title>Whole genome sequence of Paenibacillus sophorae DSM23020 for comparative genomics.</title>
        <authorList>
            <person name="Kim M.-J."/>
            <person name="Lee G."/>
            <person name="Shin J.-H."/>
        </authorList>
    </citation>
    <scope>NUCLEOTIDE SEQUENCE [LARGE SCALE GENOMIC DNA]</scope>
    <source>
        <strain evidence="2 5">DSM 23020</strain>
    </source>
</reference>
<keyword evidence="1" id="KW-1133">Transmembrane helix</keyword>
<keyword evidence="1" id="KW-0472">Membrane</keyword>
<evidence type="ECO:0000256" key="1">
    <source>
        <dbReference type="SAM" id="Phobius"/>
    </source>
</evidence>
<dbReference type="Proteomes" id="UP000198809">
    <property type="component" value="Unassembled WGS sequence"/>
</dbReference>
<proteinExistence type="predicted"/>
<evidence type="ECO:0000313" key="3">
    <source>
        <dbReference type="EMBL" id="SEN65330.1"/>
    </source>
</evidence>
<protein>
    <submittedName>
        <fullName evidence="3">Conserved hypothetical integral membrane protein</fullName>
    </submittedName>
    <submittedName>
        <fullName evidence="2">DUF1146 family protein</fullName>
    </submittedName>
</protein>
<dbReference type="EMBL" id="FODH01000002">
    <property type="protein sequence ID" value="SEN65330.1"/>
    <property type="molecule type" value="Genomic_DNA"/>
</dbReference>
<dbReference type="Pfam" id="PF06612">
    <property type="entry name" value="DUF1146"/>
    <property type="match status" value="1"/>
</dbReference>
<dbReference type="STRING" id="1333845.SAMN04487895_102126"/>
<accession>A0A1H8I966</accession>
<organism evidence="3 4">
    <name type="scientific">Paenibacillus sophorae</name>
    <dbReference type="NCBI Taxonomy" id="1333845"/>
    <lineage>
        <taxon>Bacteria</taxon>
        <taxon>Bacillati</taxon>
        <taxon>Bacillota</taxon>
        <taxon>Bacilli</taxon>
        <taxon>Bacillales</taxon>
        <taxon>Paenibacillaceae</taxon>
        <taxon>Paenibacillus</taxon>
    </lineage>
</organism>
<evidence type="ECO:0000313" key="2">
    <source>
        <dbReference type="EMBL" id="QWU15900.1"/>
    </source>
</evidence>
<dbReference type="Proteomes" id="UP000683429">
    <property type="component" value="Chromosome"/>
</dbReference>
<keyword evidence="1" id="KW-0812">Transmembrane</keyword>
<dbReference type="NCBIfam" id="TIGR02327">
    <property type="entry name" value="int_mem_ywzB"/>
    <property type="match status" value="1"/>
</dbReference>
<feature type="transmembrane region" description="Helical" evidence="1">
    <location>
        <begin position="12"/>
        <end position="34"/>
    </location>
</feature>
<dbReference type="AlphaFoldDB" id="A0A1H8I966"/>
<name>A0A1H8I966_9BACL</name>
<dbReference type="EMBL" id="CP076607">
    <property type="protein sequence ID" value="QWU15900.1"/>
    <property type="molecule type" value="Genomic_DNA"/>
</dbReference>
<sequence length="86" mass="9605">MDEIMTAELTGSIGISGLMSMVVSLLCVALSWWALQNLKLDLIIRYPKSPQGRLLHLLLAIVLGHFVAGFLLDYLGYSAQIRHMLY</sequence>
<evidence type="ECO:0000313" key="5">
    <source>
        <dbReference type="Proteomes" id="UP000683429"/>
    </source>
</evidence>
<dbReference type="InterPro" id="IPR009526">
    <property type="entry name" value="DUF1146"/>
</dbReference>
<reference evidence="3 4" key="1">
    <citation type="submission" date="2016-10" db="EMBL/GenBank/DDBJ databases">
        <authorList>
            <person name="de Groot N.N."/>
        </authorList>
    </citation>
    <scope>NUCLEOTIDE SEQUENCE [LARGE SCALE GENOMIC DNA]</scope>
    <source>
        <strain evidence="3 4">CGMCC 1.10238</strain>
    </source>
</reference>
<keyword evidence="5" id="KW-1185">Reference proteome</keyword>